<comment type="caution">
    <text evidence="1">The sequence shown here is derived from an EMBL/GenBank/DDBJ whole genome shotgun (WGS) entry which is preliminary data.</text>
</comment>
<evidence type="ECO:0000313" key="1">
    <source>
        <dbReference type="EMBL" id="KAL0385034.1"/>
    </source>
</evidence>
<reference evidence="1" key="1">
    <citation type="submission" date="2020-06" db="EMBL/GenBank/DDBJ databases">
        <authorList>
            <person name="Li T."/>
            <person name="Hu X."/>
            <person name="Zhang T."/>
            <person name="Song X."/>
            <person name="Zhang H."/>
            <person name="Dai N."/>
            <person name="Sheng W."/>
            <person name="Hou X."/>
            <person name="Wei L."/>
        </authorList>
    </citation>
    <scope>NUCLEOTIDE SEQUENCE</scope>
    <source>
        <strain evidence="1">G02</strain>
        <tissue evidence="1">Leaf</tissue>
    </source>
</reference>
<gene>
    <name evidence="1" type="ORF">Sradi_2897700</name>
</gene>
<dbReference type="EMBL" id="JACGWJ010000012">
    <property type="protein sequence ID" value="KAL0385034.1"/>
    <property type="molecule type" value="Genomic_DNA"/>
</dbReference>
<dbReference type="AlphaFoldDB" id="A0AAW2RY30"/>
<accession>A0AAW2RY30</accession>
<organism evidence="1">
    <name type="scientific">Sesamum radiatum</name>
    <name type="common">Black benniseed</name>
    <dbReference type="NCBI Taxonomy" id="300843"/>
    <lineage>
        <taxon>Eukaryota</taxon>
        <taxon>Viridiplantae</taxon>
        <taxon>Streptophyta</taxon>
        <taxon>Embryophyta</taxon>
        <taxon>Tracheophyta</taxon>
        <taxon>Spermatophyta</taxon>
        <taxon>Magnoliopsida</taxon>
        <taxon>eudicotyledons</taxon>
        <taxon>Gunneridae</taxon>
        <taxon>Pentapetalae</taxon>
        <taxon>asterids</taxon>
        <taxon>lamiids</taxon>
        <taxon>Lamiales</taxon>
        <taxon>Pedaliaceae</taxon>
        <taxon>Sesamum</taxon>
    </lineage>
</organism>
<protein>
    <submittedName>
        <fullName evidence="1">Uncharacterized protein</fullName>
    </submittedName>
</protein>
<reference evidence="1" key="2">
    <citation type="journal article" date="2024" name="Plant">
        <title>Genomic evolution and insights into agronomic trait innovations of Sesamum species.</title>
        <authorList>
            <person name="Miao H."/>
            <person name="Wang L."/>
            <person name="Qu L."/>
            <person name="Liu H."/>
            <person name="Sun Y."/>
            <person name="Le M."/>
            <person name="Wang Q."/>
            <person name="Wei S."/>
            <person name="Zheng Y."/>
            <person name="Lin W."/>
            <person name="Duan Y."/>
            <person name="Cao H."/>
            <person name="Xiong S."/>
            <person name="Wang X."/>
            <person name="Wei L."/>
            <person name="Li C."/>
            <person name="Ma Q."/>
            <person name="Ju M."/>
            <person name="Zhao R."/>
            <person name="Li G."/>
            <person name="Mu C."/>
            <person name="Tian Q."/>
            <person name="Mei H."/>
            <person name="Zhang T."/>
            <person name="Gao T."/>
            <person name="Zhang H."/>
        </authorList>
    </citation>
    <scope>NUCLEOTIDE SEQUENCE</scope>
    <source>
        <strain evidence="1">G02</strain>
    </source>
</reference>
<name>A0AAW2RY30_SESRA</name>
<proteinExistence type="predicted"/>
<sequence length="70" mass="7363">MSLAPLVLSWKRGLAVGARVELEAVGVPQVPALTRSAGIEHPTNLKLANLCPCCLMFFNLGGVKIASQGF</sequence>